<dbReference type="PhylomeDB" id="A5KD94"/>
<dbReference type="KEGG" id="pvx:PVX_025690"/>
<dbReference type="VEuPathDB" id="PlasmoDB:PVX_025690"/>
<reference evidence="2 3" key="1">
    <citation type="journal article" date="2008" name="Nature">
        <title>Comparative genomics of the neglected human malaria parasite Plasmodium vivax.</title>
        <authorList>
            <person name="Carlton J.M."/>
            <person name="Adams J.H."/>
            <person name="Silva J.C."/>
            <person name="Bidwell S.L."/>
            <person name="Lorenzi H."/>
            <person name="Caler E."/>
            <person name="Crabtree J."/>
            <person name="Angiuoli S.V."/>
            <person name="Merino E.F."/>
            <person name="Amedeo P."/>
            <person name="Cheng Q."/>
            <person name="Coulson R.M."/>
            <person name="Crabb B.S."/>
            <person name="Del Portillo H.A."/>
            <person name="Essien K."/>
            <person name="Feldblyum T.V."/>
            <person name="Fernandez-Becerra C."/>
            <person name="Gilson P.R."/>
            <person name="Gueye A.H."/>
            <person name="Guo X."/>
            <person name="Kang'a S."/>
            <person name="Kooij T.W."/>
            <person name="Korsinczky M."/>
            <person name="Meyer E.V."/>
            <person name="Nene V."/>
            <person name="Paulsen I."/>
            <person name="White O."/>
            <person name="Ralph S.A."/>
            <person name="Ren Q."/>
            <person name="Sargeant T.J."/>
            <person name="Salzberg S.L."/>
            <person name="Stoeckert C.J."/>
            <person name="Sullivan S.A."/>
            <person name="Yamamoto M.M."/>
            <person name="Hoffman S.L."/>
            <person name="Wortman J.R."/>
            <person name="Gardner M.J."/>
            <person name="Galinski M.R."/>
            <person name="Barnwell J.W."/>
            <person name="Fraser-Liggett C.M."/>
        </authorList>
    </citation>
    <scope>NUCLEOTIDE SEQUENCE [LARGE SCALE GENOMIC DNA]</scope>
    <source>
        <strain evidence="2 3">Salvador I</strain>
    </source>
</reference>
<comment type="caution">
    <text evidence="2">The sequence shown here is derived from an EMBL/GenBank/DDBJ whole genome shotgun (WGS) entry which is preliminary data.</text>
</comment>
<evidence type="ECO:0000313" key="2">
    <source>
        <dbReference type="EMBL" id="EDL42675.1"/>
    </source>
</evidence>
<dbReference type="Pfam" id="PF05795">
    <property type="entry name" value="Plasmodium_Vir"/>
    <property type="match status" value="1"/>
</dbReference>
<feature type="transmembrane region" description="Helical" evidence="1">
    <location>
        <begin position="287"/>
        <end position="307"/>
    </location>
</feature>
<dbReference type="GeneID" id="5471694"/>
<keyword evidence="1" id="KW-0812">Transmembrane</keyword>
<keyword evidence="1" id="KW-0472">Membrane</keyword>
<accession>A5KD94</accession>
<dbReference type="AlphaFoldDB" id="A5KD94"/>
<evidence type="ECO:0000313" key="3">
    <source>
        <dbReference type="Proteomes" id="UP000008333"/>
    </source>
</evidence>
<dbReference type="EMBL" id="AAKM01000282">
    <property type="protein sequence ID" value="EDL42675.1"/>
    <property type="molecule type" value="Genomic_DNA"/>
</dbReference>
<keyword evidence="3" id="KW-1185">Reference proteome</keyword>
<dbReference type="InParanoid" id="A5KD94"/>
<keyword evidence="1" id="KW-1133">Transmembrane helix</keyword>
<organism evidence="2 3">
    <name type="scientific">Plasmodium vivax (strain Salvador I)</name>
    <dbReference type="NCBI Taxonomy" id="126793"/>
    <lineage>
        <taxon>Eukaryota</taxon>
        <taxon>Sar</taxon>
        <taxon>Alveolata</taxon>
        <taxon>Apicomplexa</taxon>
        <taxon>Aconoidasida</taxon>
        <taxon>Haemosporida</taxon>
        <taxon>Plasmodiidae</taxon>
        <taxon>Plasmodium</taxon>
        <taxon>Plasmodium (Plasmodium)</taxon>
    </lineage>
</organism>
<dbReference type="RefSeq" id="XP_001612468.1">
    <property type="nucleotide sequence ID" value="XM_001612418.1"/>
</dbReference>
<sequence>MTTSDKDFSVDNIKKKYKFIEDSNFYKIYNEFNWDCRDGRYSDLGVSCFNGSSNGWTKFPEVTNILKKLYSNLYRIYVTNGGDNNDYFDDNEDEIDKMGYFYVKYWLYDQIFNNNLNDSKIKELYQGWNNYVKKEVEHKSNNPCIFYSLKKDEIKNIRKIYAFSTLLYQNVNKFKTNYNNNSKYMDYFGEGLDAFFSSINKCSSEKHTDNYCKEFKEFLNKCKDESLNAGILIYHGNNVYSPDDSNKYLLSIETYENKPLYIILKDKKMLNFLKTSNFLSNKNRNTIAATSAVGSAIALSSIFYYFYKFRPFGRNLRKGKGGNIVDINERAHDSLLHTPDTEHMPFQKQGI</sequence>
<protein>
    <submittedName>
        <fullName evidence="2">Variable surface protein Vir21, putative</fullName>
    </submittedName>
</protein>
<evidence type="ECO:0000256" key="1">
    <source>
        <dbReference type="SAM" id="Phobius"/>
    </source>
</evidence>
<proteinExistence type="predicted"/>
<dbReference type="Proteomes" id="UP000008333">
    <property type="component" value="Unassembled WGS sequence"/>
</dbReference>
<gene>
    <name evidence="2" type="ORF">PVX_025690</name>
</gene>
<name>A5KD94_PLAVS</name>
<dbReference type="InterPro" id="IPR008780">
    <property type="entry name" value="Plasmodium_Vir"/>
</dbReference>